<keyword evidence="10" id="KW-0809">Transit peptide</keyword>
<dbReference type="GO" id="GO:0000965">
    <property type="term" value="P:mitochondrial RNA 3'-end processing"/>
    <property type="evidence" value="ECO:0007669"/>
    <property type="project" value="TreeGrafter"/>
</dbReference>
<dbReference type="WBParaSite" id="EVEC_0000931801-mRNA-1">
    <property type="protein sequence ID" value="EVEC_0000931801-mRNA-1"/>
    <property type="gene ID" value="EVEC_0000931801"/>
</dbReference>
<evidence type="ECO:0000256" key="11">
    <source>
        <dbReference type="ARBA" id="ARBA00023128"/>
    </source>
</evidence>
<dbReference type="Pfam" id="PF22527">
    <property type="entry name" value="DEXQc_Suv3"/>
    <property type="match status" value="1"/>
</dbReference>
<dbReference type="PROSITE" id="PS51194">
    <property type="entry name" value="HELICASE_CTER"/>
    <property type="match status" value="1"/>
</dbReference>
<dbReference type="Gene3D" id="3.40.50.300">
    <property type="entry name" value="P-loop containing nucleotide triphosphate hydrolases"/>
    <property type="match status" value="2"/>
</dbReference>
<dbReference type="GO" id="GO:0045025">
    <property type="term" value="C:mitochondrial degradosome"/>
    <property type="evidence" value="ECO:0007669"/>
    <property type="project" value="TreeGrafter"/>
</dbReference>
<evidence type="ECO:0000256" key="1">
    <source>
        <dbReference type="ARBA" id="ARBA00001936"/>
    </source>
</evidence>
<dbReference type="FunFam" id="3.40.50.300:FF:000269">
    <property type="entry name" value="ATP-dependent RNA helicase SUPV3L1, mitochondrial"/>
    <property type="match status" value="1"/>
</dbReference>
<accession>A0A0N4VF24</accession>
<keyword evidence="7" id="KW-0378">Hydrolase</keyword>
<dbReference type="Pfam" id="PF12513">
    <property type="entry name" value="SUV3_C"/>
    <property type="match status" value="1"/>
</dbReference>
<dbReference type="GO" id="GO:0005524">
    <property type="term" value="F:ATP binding"/>
    <property type="evidence" value="ECO:0007669"/>
    <property type="project" value="UniProtKB-KW"/>
</dbReference>
<dbReference type="InterPro" id="IPR055206">
    <property type="entry name" value="DEXQc_SUV3"/>
</dbReference>
<dbReference type="Pfam" id="PF18147">
    <property type="entry name" value="Suv3_C_1"/>
    <property type="match status" value="1"/>
</dbReference>
<evidence type="ECO:0000256" key="7">
    <source>
        <dbReference type="ARBA" id="ARBA00022801"/>
    </source>
</evidence>
<dbReference type="Pfam" id="PF18114">
    <property type="entry name" value="Suv3_N"/>
    <property type="match status" value="1"/>
</dbReference>
<evidence type="ECO:0000256" key="8">
    <source>
        <dbReference type="ARBA" id="ARBA00022806"/>
    </source>
</evidence>
<proteinExistence type="inferred from homology"/>
<comment type="catalytic activity">
    <reaction evidence="12">
        <text>ATP + H2O = ADP + phosphate + H(+)</text>
        <dbReference type="Rhea" id="RHEA:13065"/>
        <dbReference type="ChEBI" id="CHEBI:15377"/>
        <dbReference type="ChEBI" id="CHEBI:15378"/>
        <dbReference type="ChEBI" id="CHEBI:30616"/>
        <dbReference type="ChEBI" id="CHEBI:43474"/>
        <dbReference type="ChEBI" id="CHEBI:456216"/>
        <dbReference type="EC" id="3.6.4.13"/>
    </reaction>
</comment>
<dbReference type="SUPFAM" id="SSF52540">
    <property type="entry name" value="P-loop containing nucleoside triphosphate hydrolases"/>
    <property type="match status" value="1"/>
</dbReference>
<dbReference type="OrthoDB" id="6692397at2759"/>
<dbReference type="CDD" id="cd17913">
    <property type="entry name" value="DEXQc_Suv3"/>
    <property type="match status" value="1"/>
</dbReference>
<sequence>SHRQSVRHKIEDLVKPVEVPIPKIEDSEGVNTVGFVEETGLLVSEEAKSMVLDEFRTRPLVRELAEENGLNERLFIEAYSFRNYCRNAKPLDPAIFVIISDIFLGHSVDSLFPYFLAHARKVFPHLECIDDLRRISDLTQPHNWYAEARKLFRKVVFHAGPTNSGKTHEAVQRFFNAKNGIYCAPLRLLAAEIFLKSNKAGIYVKCDLVTGEERRYATSISSPSDHVSCTVEMLPTDKVYDVAVIDEIQMLRDEQRGWAWTRALLGVAAKEVHLCGEASAIDIVKKLLDETGEHVEVRNYDRMSKLDIRNHALGSLDKLQDGDCIVCFNKAKIFGLTRELDRLGIKFAVIYGDLPPGTKLAQAAKFNDLSDPTNVLVTTDAIGMGMNLNIRRIIFASLTKMGKFIPNYHALQIAGRAGRYGTQYEDGEVLALNEGDSLKLCQLLSEPIEPIKQVGISPTFEQVETFAYHLPKATFCDLLDIFVSVCSINDRFFICTSVEHMKALAQFIEHVSLPLQVRYYFCISPLDPEEHFQGQFLLKLARRFSQGQALDFEWLCYAIGWPPRPLGRLTDLFHLEQMHAVLDAYLWLSFRFQDMMPAEHEALDLKEQIDTMIQDGLERIVELYASHNAKSDGIRKKIDERTRVAEEKRTISESLVARGLLSASQLEQLKAELRQEEIRKLRLRK</sequence>
<organism evidence="17">
    <name type="scientific">Enterobius vermicularis</name>
    <name type="common">Human pinworm</name>
    <dbReference type="NCBI Taxonomy" id="51028"/>
    <lineage>
        <taxon>Eukaryota</taxon>
        <taxon>Metazoa</taxon>
        <taxon>Ecdysozoa</taxon>
        <taxon>Nematoda</taxon>
        <taxon>Chromadorea</taxon>
        <taxon>Rhabditida</taxon>
        <taxon>Spirurina</taxon>
        <taxon>Oxyuridomorpha</taxon>
        <taxon>Oxyuroidea</taxon>
        <taxon>Oxyuridae</taxon>
        <taxon>Enterobius</taxon>
    </lineage>
</organism>
<keyword evidence="6" id="KW-0547">Nucleotide-binding</keyword>
<reference evidence="15 16" key="2">
    <citation type="submission" date="2018-10" db="EMBL/GenBank/DDBJ databases">
        <authorList>
            <consortium name="Pathogen Informatics"/>
        </authorList>
    </citation>
    <scope>NUCLEOTIDE SEQUENCE [LARGE SCALE GENOMIC DNA]</scope>
</reference>
<evidence type="ECO:0000256" key="6">
    <source>
        <dbReference type="ARBA" id="ARBA00022741"/>
    </source>
</evidence>
<dbReference type="InterPro" id="IPR044774">
    <property type="entry name" value="Suv3_DEXQc"/>
</dbReference>
<keyword evidence="11" id="KW-0496">Mitochondrion</keyword>
<dbReference type="GO" id="GO:0016787">
    <property type="term" value="F:hydrolase activity"/>
    <property type="evidence" value="ECO:0007669"/>
    <property type="project" value="UniProtKB-KW"/>
</dbReference>
<evidence type="ECO:0000256" key="5">
    <source>
        <dbReference type="ARBA" id="ARBA00012552"/>
    </source>
</evidence>
<evidence type="ECO:0000256" key="4">
    <source>
        <dbReference type="ARBA" id="ARBA00008708"/>
    </source>
</evidence>
<evidence type="ECO:0000259" key="14">
    <source>
        <dbReference type="PROSITE" id="PS51194"/>
    </source>
</evidence>
<dbReference type="InterPro" id="IPR050699">
    <property type="entry name" value="RNA-DNA_Helicase"/>
</dbReference>
<dbReference type="CDD" id="cd18805">
    <property type="entry name" value="SF2_C_suv3"/>
    <property type="match status" value="1"/>
</dbReference>
<keyword evidence="9" id="KW-0067">ATP-binding</keyword>
<dbReference type="Gene3D" id="1.10.1740.140">
    <property type="match status" value="1"/>
</dbReference>
<comment type="cofactor">
    <cofactor evidence="2">
        <name>Mg(2+)</name>
        <dbReference type="ChEBI" id="CHEBI:18420"/>
    </cofactor>
</comment>
<dbReference type="EC" id="3.6.4.13" evidence="5"/>
<evidence type="ECO:0000256" key="3">
    <source>
        <dbReference type="ARBA" id="ARBA00004173"/>
    </source>
</evidence>
<evidence type="ECO:0000256" key="10">
    <source>
        <dbReference type="ARBA" id="ARBA00022946"/>
    </source>
</evidence>
<dbReference type="STRING" id="51028.A0A0N4VF24"/>
<keyword evidence="8" id="KW-0347">Helicase</keyword>
<evidence type="ECO:0000256" key="12">
    <source>
        <dbReference type="ARBA" id="ARBA00047984"/>
    </source>
</evidence>
<dbReference type="InterPro" id="IPR041453">
    <property type="entry name" value="Suv3_N"/>
</dbReference>
<dbReference type="InterPro" id="IPR041082">
    <property type="entry name" value="Suv3_C_1"/>
</dbReference>
<evidence type="ECO:0000256" key="9">
    <source>
        <dbReference type="ARBA" id="ARBA00022840"/>
    </source>
</evidence>
<dbReference type="Pfam" id="PF00271">
    <property type="entry name" value="Helicase_C"/>
    <property type="match status" value="1"/>
</dbReference>
<dbReference type="SMART" id="SM00490">
    <property type="entry name" value="HELICc"/>
    <property type="match status" value="1"/>
</dbReference>
<dbReference type="InterPro" id="IPR022192">
    <property type="entry name" value="SUV3_C"/>
</dbReference>
<dbReference type="Proteomes" id="UP000274131">
    <property type="component" value="Unassembled WGS sequence"/>
</dbReference>
<comment type="cofactor">
    <cofactor evidence="1">
        <name>Mn(2+)</name>
        <dbReference type="ChEBI" id="CHEBI:29035"/>
    </cofactor>
</comment>
<dbReference type="PANTHER" id="PTHR12131:SF1">
    <property type="entry name" value="ATP-DEPENDENT RNA HELICASE SUPV3L1, MITOCHONDRIAL-RELATED"/>
    <property type="match status" value="1"/>
</dbReference>
<gene>
    <name evidence="15" type="ORF">EVEC_LOCUS8744</name>
</gene>
<feature type="domain" description="Helicase C-terminal" evidence="14">
    <location>
        <begin position="311"/>
        <end position="467"/>
    </location>
</feature>
<evidence type="ECO:0000313" key="17">
    <source>
        <dbReference type="WBParaSite" id="EVEC_0000931801-mRNA-1"/>
    </source>
</evidence>
<comment type="subcellular location">
    <subcellularLocation>
        <location evidence="3">Mitochondrion</location>
    </subcellularLocation>
</comment>
<comment type="similarity">
    <text evidence="4">Belongs to the helicase family.</text>
</comment>
<dbReference type="PANTHER" id="PTHR12131">
    <property type="entry name" value="ATP-DEPENDENT RNA AND DNA HELICASE"/>
    <property type="match status" value="1"/>
</dbReference>
<evidence type="ECO:0000313" key="15">
    <source>
        <dbReference type="EMBL" id="VDD93993.1"/>
    </source>
</evidence>
<dbReference type="InterPro" id="IPR027417">
    <property type="entry name" value="P-loop_NTPase"/>
</dbReference>
<dbReference type="FunFam" id="1.20.58.1080:FF:000001">
    <property type="entry name" value="ATP-dependent RNA helicase SUPV3L1, mitochondrial"/>
    <property type="match status" value="1"/>
</dbReference>
<dbReference type="AlphaFoldDB" id="A0A0N4VF24"/>
<evidence type="ECO:0000256" key="2">
    <source>
        <dbReference type="ARBA" id="ARBA00001946"/>
    </source>
</evidence>
<protein>
    <recommendedName>
        <fullName evidence="13">ATP-dependent RNA helicase SUV3 homolog, mitochondrial</fullName>
        <ecNumber evidence="5">3.6.4.13</ecNumber>
    </recommendedName>
</protein>
<dbReference type="Gene3D" id="1.20.58.1080">
    <property type="match status" value="1"/>
</dbReference>
<evidence type="ECO:0000313" key="16">
    <source>
        <dbReference type="Proteomes" id="UP000274131"/>
    </source>
</evidence>
<evidence type="ECO:0000256" key="13">
    <source>
        <dbReference type="ARBA" id="ARBA00069703"/>
    </source>
</evidence>
<dbReference type="GO" id="GO:0003724">
    <property type="term" value="F:RNA helicase activity"/>
    <property type="evidence" value="ECO:0007669"/>
    <property type="project" value="UniProtKB-EC"/>
</dbReference>
<dbReference type="InterPro" id="IPR001650">
    <property type="entry name" value="Helicase_C-like"/>
</dbReference>
<dbReference type="EMBL" id="UXUI01009585">
    <property type="protein sequence ID" value="VDD93993.1"/>
    <property type="molecule type" value="Genomic_DNA"/>
</dbReference>
<name>A0A0N4VF24_ENTVE</name>
<dbReference type="Gene3D" id="1.20.272.40">
    <property type="match status" value="1"/>
</dbReference>
<reference evidence="17" key="1">
    <citation type="submission" date="2017-02" db="UniProtKB">
        <authorList>
            <consortium name="WormBaseParasite"/>
        </authorList>
    </citation>
    <scope>IDENTIFICATION</scope>
</reference>
<keyword evidence="16" id="KW-1185">Reference proteome</keyword>